<evidence type="ECO:0000256" key="1">
    <source>
        <dbReference type="ARBA" id="ARBA00023121"/>
    </source>
</evidence>
<dbReference type="Gene3D" id="2.20.28.50">
    <property type="entry name" value="degv family protein"/>
    <property type="match status" value="1"/>
</dbReference>
<keyword evidence="1" id="KW-0446">Lipid-binding</keyword>
<dbReference type="NCBIfam" id="TIGR00762">
    <property type="entry name" value="DegV"/>
    <property type="match status" value="1"/>
</dbReference>
<dbReference type="Gene3D" id="3.30.1180.10">
    <property type="match status" value="1"/>
</dbReference>
<dbReference type="PANTHER" id="PTHR33434">
    <property type="entry name" value="DEGV DOMAIN-CONTAINING PROTEIN DR_1986-RELATED"/>
    <property type="match status" value="1"/>
</dbReference>
<sequence>MTYKIITDNSSDMNVEFFKNSNIVTIPMQSSMGDKIYEITGDKIDLLNSFYEHMIEGNSVSTSQVNLKAFESCFEDILKDGKDVLYLGISDKLSGTFQNAQTAKENLKDKYKDRRIEICNPRQASTGGGLMMEILEKKQKDGQSLDELLEFIKENSKFLASQFGVDSLKYLYKGGRISKTQAGIGDFLRVKPLIHIDDEGALAILKLERGNKKALKTLISNFRDNWRDDISNKVLIGYAYYDENAKKLKELLEQEFPNAEIKLAPIGSLIGSHVGPGMYSISYFAKKR</sequence>
<reference evidence="2 3" key="1">
    <citation type="submission" date="2019-08" db="EMBL/GenBank/DDBJ databases">
        <title>In-depth cultivation of the pig gut microbiome towards novel bacterial diversity and tailored functional studies.</title>
        <authorList>
            <person name="Wylensek D."/>
            <person name="Hitch T.C.A."/>
            <person name="Clavel T."/>
        </authorList>
    </citation>
    <scope>NUCLEOTIDE SEQUENCE [LARGE SCALE GENOMIC DNA]</scope>
    <source>
        <strain evidence="2 3">WCA-380-WT-2B</strain>
    </source>
</reference>
<gene>
    <name evidence="2" type="ORF">FYJ26_02665</name>
</gene>
<dbReference type="PROSITE" id="PS51482">
    <property type="entry name" value="DEGV"/>
    <property type="match status" value="1"/>
</dbReference>
<dbReference type="Gene3D" id="3.40.50.10440">
    <property type="entry name" value="Dihydroxyacetone kinase, domain 1"/>
    <property type="match status" value="1"/>
</dbReference>
<evidence type="ECO:0000313" key="3">
    <source>
        <dbReference type="Proteomes" id="UP000441925"/>
    </source>
</evidence>
<accession>A0A6N7VCZ7</accession>
<dbReference type="Proteomes" id="UP000441925">
    <property type="component" value="Unassembled WGS sequence"/>
</dbReference>
<dbReference type="InterPro" id="IPR043168">
    <property type="entry name" value="DegV_C"/>
</dbReference>
<dbReference type="InterPro" id="IPR050270">
    <property type="entry name" value="DegV_domain_contain"/>
</dbReference>
<dbReference type="SUPFAM" id="SSF82549">
    <property type="entry name" value="DAK1/DegV-like"/>
    <property type="match status" value="1"/>
</dbReference>
<comment type="caution">
    <text evidence="2">The sequence shown here is derived from an EMBL/GenBank/DDBJ whole genome shotgun (WGS) entry which is preliminary data.</text>
</comment>
<dbReference type="InterPro" id="IPR003797">
    <property type="entry name" value="DegV"/>
</dbReference>
<evidence type="ECO:0000313" key="2">
    <source>
        <dbReference type="EMBL" id="MSS77330.1"/>
    </source>
</evidence>
<dbReference type="RefSeq" id="WP_154539356.1">
    <property type="nucleotide sequence ID" value="NZ_VULQ01000002.1"/>
</dbReference>
<dbReference type="EMBL" id="VULQ01000002">
    <property type="protein sequence ID" value="MSS77330.1"/>
    <property type="molecule type" value="Genomic_DNA"/>
</dbReference>
<proteinExistence type="predicted"/>
<name>A0A6N7VCZ7_9FIRM</name>
<dbReference type="Pfam" id="PF02645">
    <property type="entry name" value="DegV"/>
    <property type="match status" value="1"/>
</dbReference>
<organism evidence="2 3">
    <name type="scientific">Anaerococcus porci</name>
    <dbReference type="NCBI Taxonomy" id="2652269"/>
    <lineage>
        <taxon>Bacteria</taxon>
        <taxon>Bacillati</taxon>
        <taxon>Bacillota</taxon>
        <taxon>Tissierellia</taxon>
        <taxon>Tissierellales</taxon>
        <taxon>Peptoniphilaceae</taxon>
        <taxon>Anaerococcus</taxon>
    </lineage>
</organism>
<dbReference type="GO" id="GO:0008289">
    <property type="term" value="F:lipid binding"/>
    <property type="evidence" value="ECO:0007669"/>
    <property type="project" value="UniProtKB-KW"/>
</dbReference>
<dbReference type="PANTHER" id="PTHR33434:SF2">
    <property type="entry name" value="FATTY ACID-BINDING PROTEIN TM_1468"/>
    <property type="match status" value="1"/>
</dbReference>
<protein>
    <submittedName>
        <fullName evidence="2">DegV family protein</fullName>
    </submittedName>
</protein>
<keyword evidence="3" id="KW-1185">Reference proteome</keyword>
<dbReference type="AlphaFoldDB" id="A0A6N7VCZ7"/>